<feature type="signal peptide" evidence="3">
    <location>
        <begin position="1"/>
        <end position="18"/>
    </location>
</feature>
<gene>
    <name evidence="5" type="ORF">ILUMI_23994</name>
</gene>
<dbReference type="Pfam" id="PF00089">
    <property type="entry name" value="Trypsin"/>
    <property type="match status" value="1"/>
</dbReference>
<keyword evidence="6" id="KW-1185">Reference proteome</keyword>
<feature type="domain" description="Peptidase S1" evidence="4">
    <location>
        <begin position="23"/>
        <end position="260"/>
    </location>
</feature>
<dbReference type="PRINTS" id="PR00722">
    <property type="entry name" value="CHYMOTRYPSIN"/>
</dbReference>
<evidence type="ECO:0000313" key="5">
    <source>
        <dbReference type="EMBL" id="KAF2882168.1"/>
    </source>
</evidence>
<dbReference type="GO" id="GO:0004252">
    <property type="term" value="F:serine-type endopeptidase activity"/>
    <property type="evidence" value="ECO:0007669"/>
    <property type="project" value="InterPro"/>
</dbReference>
<dbReference type="InterPro" id="IPR051487">
    <property type="entry name" value="Ser/Thr_Proteases_Immune/Dev"/>
</dbReference>
<reference evidence="5" key="1">
    <citation type="submission" date="2019-08" db="EMBL/GenBank/DDBJ databases">
        <title>The genome of the North American firefly Photinus pyralis.</title>
        <authorList>
            <consortium name="Photinus pyralis genome working group"/>
            <person name="Fallon T.R."/>
            <person name="Sander Lower S.E."/>
            <person name="Weng J.-K."/>
        </authorList>
    </citation>
    <scope>NUCLEOTIDE SEQUENCE</scope>
    <source>
        <strain evidence="5">TRF0915ILg1</strain>
        <tissue evidence="5">Whole body</tissue>
    </source>
</reference>
<feature type="chain" id="PRO_5035474861" description="Peptidase S1 domain-containing protein" evidence="3">
    <location>
        <begin position="19"/>
        <end position="303"/>
    </location>
</feature>
<keyword evidence="3" id="KW-0732">Signal</keyword>
<evidence type="ECO:0000256" key="1">
    <source>
        <dbReference type="ARBA" id="ARBA00023157"/>
    </source>
</evidence>
<dbReference type="EMBL" id="VTPC01090647">
    <property type="protein sequence ID" value="KAF2882168.1"/>
    <property type="molecule type" value="Genomic_DNA"/>
</dbReference>
<dbReference type="GO" id="GO:0006508">
    <property type="term" value="P:proteolysis"/>
    <property type="evidence" value="ECO:0007669"/>
    <property type="project" value="InterPro"/>
</dbReference>
<evidence type="ECO:0000259" key="4">
    <source>
        <dbReference type="PROSITE" id="PS50240"/>
    </source>
</evidence>
<dbReference type="InterPro" id="IPR009003">
    <property type="entry name" value="Peptidase_S1_PA"/>
</dbReference>
<evidence type="ECO:0000256" key="3">
    <source>
        <dbReference type="SAM" id="SignalP"/>
    </source>
</evidence>
<protein>
    <recommendedName>
        <fullName evidence="4">Peptidase S1 domain-containing protein</fullName>
    </recommendedName>
</protein>
<sequence>MRSLPHLLVIFFLTQTHGDSDKISGGYPAEEETFLYFVQLLVGKKLNSSKRPIVYGCGATLIHTKWILTAAYCFTTNEEPKPPLMYFKKNYVQALMGSDEKAQGLNDPKFDIRPLQTAYIHPGYSRQKMKNDVALGELKAGFMVFENDGKTVMLPDKKSILCPRGIVVGAGGDGDFQWTLVEIVQYTTADPKDKTSKNTTFYSQDKEGHAFLGDTGGPYMCYKVQFGIITGNIFDFDKEIVTTKYELVSSHMEFITSYVDFHTKWRGGSVGAQETKSSIDRVTSDISFIVSFYIAVKNFLFIN</sequence>
<accession>A0A8K0CCU2</accession>
<keyword evidence="1" id="KW-1015">Disulfide bond</keyword>
<dbReference type="PANTHER" id="PTHR24256">
    <property type="entry name" value="TRYPTASE-RELATED"/>
    <property type="match status" value="1"/>
</dbReference>
<dbReference type="PROSITE" id="PS50240">
    <property type="entry name" value="TRYPSIN_DOM"/>
    <property type="match status" value="1"/>
</dbReference>
<name>A0A8K0CCU2_IGNLU</name>
<dbReference type="AlphaFoldDB" id="A0A8K0CCU2"/>
<organism evidence="5 6">
    <name type="scientific">Ignelater luminosus</name>
    <name type="common">Cucubano</name>
    <name type="synonym">Pyrophorus luminosus</name>
    <dbReference type="NCBI Taxonomy" id="2038154"/>
    <lineage>
        <taxon>Eukaryota</taxon>
        <taxon>Metazoa</taxon>
        <taxon>Ecdysozoa</taxon>
        <taxon>Arthropoda</taxon>
        <taxon>Hexapoda</taxon>
        <taxon>Insecta</taxon>
        <taxon>Pterygota</taxon>
        <taxon>Neoptera</taxon>
        <taxon>Endopterygota</taxon>
        <taxon>Coleoptera</taxon>
        <taxon>Polyphaga</taxon>
        <taxon>Elateriformia</taxon>
        <taxon>Elateroidea</taxon>
        <taxon>Elateridae</taxon>
        <taxon>Agrypninae</taxon>
        <taxon>Pyrophorini</taxon>
        <taxon>Ignelater</taxon>
    </lineage>
</organism>
<dbReference type="SMART" id="SM00020">
    <property type="entry name" value="Tryp_SPc"/>
    <property type="match status" value="1"/>
</dbReference>
<dbReference type="InterPro" id="IPR043504">
    <property type="entry name" value="Peptidase_S1_PA_chymotrypsin"/>
</dbReference>
<dbReference type="InterPro" id="IPR001314">
    <property type="entry name" value="Peptidase_S1A"/>
</dbReference>
<dbReference type="SUPFAM" id="SSF50494">
    <property type="entry name" value="Trypsin-like serine proteases"/>
    <property type="match status" value="1"/>
</dbReference>
<proteinExistence type="inferred from homology"/>
<evidence type="ECO:0000313" key="6">
    <source>
        <dbReference type="Proteomes" id="UP000801492"/>
    </source>
</evidence>
<dbReference type="Proteomes" id="UP000801492">
    <property type="component" value="Unassembled WGS sequence"/>
</dbReference>
<dbReference type="Gene3D" id="2.40.10.10">
    <property type="entry name" value="Trypsin-like serine proteases"/>
    <property type="match status" value="1"/>
</dbReference>
<evidence type="ECO:0000256" key="2">
    <source>
        <dbReference type="ARBA" id="ARBA00024195"/>
    </source>
</evidence>
<dbReference type="OrthoDB" id="93664at2759"/>
<dbReference type="InterPro" id="IPR001254">
    <property type="entry name" value="Trypsin_dom"/>
</dbReference>
<comment type="caution">
    <text evidence="5">The sequence shown here is derived from an EMBL/GenBank/DDBJ whole genome shotgun (WGS) entry which is preliminary data.</text>
</comment>
<comment type="similarity">
    <text evidence="2">Belongs to the peptidase S1 family. CLIP subfamily.</text>
</comment>